<evidence type="ECO:0000256" key="5">
    <source>
        <dbReference type="ARBA" id="ARBA00047503"/>
    </source>
</evidence>
<keyword evidence="2" id="KW-0808">Transferase</keyword>
<dbReference type="Gene3D" id="3.40.50.2000">
    <property type="entry name" value="Glycogen Phosphorylase B"/>
    <property type="match status" value="2"/>
</dbReference>
<comment type="catalytic activity">
    <reaction evidence="5">
        <text>an L-alpha-D-Hep-(1-&gt;5)-[alpha-Kdo-(2-&gt;4)]-alpha-Kdo-(2-&gt;6)-lipid A + ADP-L-glycero-beta-D-manno-heptose = an L-alpha-D-Hep-(1-&gt;3)-L-alpha-D-Hep-(1-&gt;5)-[alpha-Kdo-(2-&gt;4)]-alpha-Kdo-(2-&gt;6)-lipid A + ADP + H(+)</text>
        <dbReference type="Rhea" id="RHEA:74071"/>
        <dbReference type="ChEBI" id="CHEBI:15378"/>
        <dbReference type="ChEBI" id="CHEBI:61506"/>
        <dbReference type="ChEBI" id="CHEBI:193068"/>
        <dbReference type="ChEBI" id="CHEBI:193069"/>
        <dbReference type="ChEBI" id="CHEBI:456216"/>
        <dbReference type="EC" id="2.4.99.24"/>
    </reaction>
</comment>
<evidence type="ECO:0000313" key="7">
    <source>
        <dbReference type="Proteomes" id="UP001202180"/>
    </source>
</evidence>
<reference evidence="6 7" key="1">
    <citation type="submission" date="2022-04" db="EMBL/GenBank/DDBJ databases">
        <title>Spirosoma sp. strain RP8 genome sequencing and assembly.</title>
        <authorList>
            <person name="Jung Y."/>
        </authorList>
    </citation>
    <scope>NUCLEOTIDE SEQUENCE [LARGE SCALE GENOMIC DNA]</scope>
    <source>
        <strain evidence="6 7">RP8</strain>
    </source>
</reference>
<sequence length="368" mass="40447">MTKTAIDPILTQETHWPDGLRILCVRPDNLGDVLMTTPAFRAMKETWPACHLTLLTSSAGAAVAQYIDELDAVITFDVPWVAGRSGTPKAVSDVADRLRAGHYDAAVVFTVQSQNPLPAAMLCYLAGIPNVLGYCRENPYQLLTHWVPDTEILVATRHEVERQLALVESVGCRTSQQQLSLRIAEADRLLARQALVRAGVDTDRPWLVVHPGASEEKRRYPLDCFIEAADLLIREHAYQLVLTGTANERPLAETFRQQLGEKAVNLAGELPLSQFMGLLADAPLLLSNNTGPVHIAAALQTPVVVLYAKTNPQHTPWQVPSRVLYFDVPQSLRSRNVLLQQFPQPAQPVASPAAIVQAVRALSIVYNP</sequence>
<keyword evidence="7" id="KW-1185">Reference proteome</keyword>
<dbReference type="PANTHER" id="PTHR30160">
    <property type="entry name" value="TETRAACYLDISACCHARIDE 4'-KINASE-RELATED"/>
    <property type="match status" value="1"/>
</dbReference>
<protein>
    <recommendedName>
        <fullName evidence="4">lipopolysaccharide heptosyltransferase II</fullName>
        <ecNumber evidence="4">2.4.99.24</ecNumber>
    </recommendedName>
</protein>
<dbReference type="SUPFAM" id="SSF53756">
    <property type="entry name" value="UDP-Glycosyltransferase/glycogen phosphorylase"/>
    <property type="match status" value="1"/>
</dbReference>
<evidence type="ECO:0000256" key="2">
    <source>
        <dbReference type="ARBA" id="ARBA00022679"/>
    </source>
</evidence>
<dbReference type="InterPro" id="IPR051199">
    <property type="entry name" value="LPS_LOS_Heptosyltrfase"/>
</dbReference>
<proteinExistence type="inferred from homology"/>
<dbReference type="NCBIfam" id="TIGR02195">
    <property type="entry name" value="heptsyl_trn_II"/>
    <property type="match status" value="1"/>
</dbReference>
<accession>A0ABT0HQ00</accession>
<dbReference type="CDD" id="cd03789">
    <property type="entry name" value="GT9_LPS_heptosyltransferase"/>
    <property type="match status" value="1"/>
</dbReference>
<dbReference type="EC" id="2.4.99.24" evidence="4"/>
<comment type="similarity">
    <text evidence="3">Belongs to the glycosyltransferase 9 family.</text>
</comment>
<dbReference type="InterPro" id="IPR011910">
    <property type="entry name" value="RfaF"/>
</dbReference>
<evidence type="ECO:0000313" key="6">
    <source>
        <dbReference type="EMBL" id="MCK8493927.1"/>
    </source>
</evidence>
<dbReference type="Proteomes" id="UP001202180">
    <property type="component" value="Unassembled WGS sequence"/>
</dbReference>
<evidence type="ECO:0000256" key="4">
    <source>
        <dbReference type="ARBA" id="ARBA00044042"/>
    </source>
</evidence>
<dbReference type="RefSeq" id="WP_248478550.1">
    <property type="nucleotide sequence ID" value="NZ_JALPRF010000003.1"/>
</dbReference>
<comment type="caution">
    <text evidence="6">The sequence shown here is derived from an EMBL/GenBank/DDBJ whole genome shotgun (WGS) entry which is preliminary data.</text>
</comment>
<evidence type="ECO:0000256" key="3">
    <source>
        <dbReference type="ARBA" id="ARBA00043995"/>
    </source>
</evidence>
<name>A0ABT0HQ00_9BACT</name>
<evidence type="ECO:0000256" key="1">
    <source>
        <dbReference type="ARBA" id="ARBA00022676"/>
    </source>
</evidence>
<keyword evidence="1" id="KW-0328">Glycosyltransferase</keyword>
<dbReference type="PANTHER" id="PTHR30160:SF1">
    <property type="entry name" value="LIPOPOLYSACCHARIDE 1,2-N-ACETYLGLUCOSAMINETRANSFERASE-RELATED"/>
    <property type="match status" value="1"/>
</dbReference>
<organism evidence="6 7">
    <name type="scientific">Spirosoma liriopis</name>
    <dbReference type="NCBI Taxonomy" id="2937440"/>
    <lineage>
        <taxon>Bacteria</taxon>
        <taxon>Pseudomonadati</taxon>
        <taxon>Bacteroidota</taxon>
        <taxon>Cytophagia</taxon>
        <taxon>Cytophagales</taxon>
        <taxon>Cytophagaceae</taxon>
        <taxon>Spirosoma</taxon>
    </lineage>
</organism>
<dbReference type="EMBL" id="JALPRF010000003">
    <property type="protein sequence ID" value="MCK8493927.1"/>
    <property type="molecule type" value="Genomic_DNA"/>
</dbReference>
<dbReference type="InterPro" id="IPR002201">
    <property type="entry name" value="Glyco_trans_9"/>
</dbReference>
<dbReference type="Pfam" id="PF01075">
    <property type="entry name" value="Glyco_transf_9"/>
    <property type="match status" value="1"/>
</dbReference>
<gene>
    <name evidence="6" type="primary">waaF</name>
    <name evidence="6" type="ORF">M0L20_18815</name>
</gene>